<organism evidence="4 5">
    <name type="scientific">Deinandra increscens subsp. villosa</name>
    <dbReference type="NCBI Taxonomy" id="3103831"/>
    <lineage>
        <taxon>Eukaryota</taxon>
        <taxon>Viridiplantae</taxon>
        <taxon>Streptophyta</taxon>
        <taxon>Embryophyta</taxon>
        <taxon>Tracheophyta</taxon>
        <taxon>Spermatophyta</taxon>
        <taxon>Magnoliopsida</taxon>
        <taxon>eudicotyledons</taxon>
        <taxon>Gunneridae</taxon>
        <taxon>Pentapetalae</taxon>
        <taxon>asterids</taxon>
        <taxon>campanulids</taxon>
        <taxon>Asterales</taxon>
        <taxon>Asteraceae</taxon>
        <taxon>Asteroideae</taxon>
        <taxon>Heliantheae alliance</taxon>
        <taxon>Madieae</taxon>
        <taxon>Madiinae</taxon>
        <taxon>Deinandra</taxon>
    </lineage>
</organism>
<evidence type="ECO:0000256" key="1">
    <source>
        <dbReference type="ARBA" id="ARBA00022741"/>
    </source>
</evidence>
<dbReference type="Proteomes" id="UP001408789">
    <property type="component" value="Unassembled WGS sequence"/>
</dbReference>
<dbReference type="AlphaFoldDB" id="A0AAP0GVQ2"/>
<dbReference type="Gene3D" id="3.40.50.300">
    <property type="entry name" value="P-loop containing nucleotide triphosphate hydrolases"/>
    <property type="match status" value="1"/>
</dbReference>
<dbReference type="InterPro" id="IPR027417">
    <property type="entry name" value="P-loop_NTPase"/>
</dbReference>
<sequence>MKNGDLFLVDEISLTGDIVLERLNSVLEPDRKLSLAEKGGSDLEKVTAHEKFFILATMNPGGDYGKKELSPALRNSALKSYLIIIAFIQVGFVQMSDSVPVIQIVDSDDGSPTFQLSPLHESVPFLHTFATEWSVPVGSSNGWLEYEGDDYDIAEPVILSTTMPVVETPIAPTPEKTATGFVDRLSKEYSEYVNIIQPVQIAMYEMKLGFSVLTVAV</sequence>
<comment type="caution">
    <text evidence="4">The sequence shown here is derived from an EMBL/GenBank/DDBJ whole genome shotgun (WGS) entry which is preliminary data.</text>
</comment>
<gene>
    <name evidence="4" type="ORF">SSX86_021321</name>
</gene>
<reference evidence="4 5" key="1">
    <citation type="submission" date="2024-04" db="EMBL/GenBank/DDBJ databases">
        <title>The reference genome of an endangered Asteraceae, Deinandra increscens subsp. villosa, native to the Central Coast of California.</title>
        <authorList>
            <person name="Guilliams M."/>
            <person name="Hasenstab-Lehman K."/>
            <person name="Meyer R."/>
            <person name="Mcevoy S."/>
        </authorList>
    </citation>
    <scope>NUCLEOTIDE SEQUENCE [LARGE SCALE GENOMIC DNA]</scope>
    <source>
        <tissue evidence="4">Leaf</tissue>
    </source>
</reference>
<dbReference type="GO" id="GO:0030687">
    <property type="term" value="C:preribosome, large subunit precursor"/>
    <property type="evidence" value="ECO:0007669"/>
    <property type="project" value="TreeGrafter"/>
</dbReference>
<dbReference type="PANTHER" id="PTHR48103">
    <property type="entry name" value="MIDASIN-RELATED"/>
    <property type="match status" value="1"/>
</dbReference>
<dbReference type="GO" id="GO:0016887">
    <property type="term" value="F:ATP hydrolysis activity"/>
    <property type="evidence" value="ECO:0007669"/>
    <property type="project" value="InterPro"/>
</dbReference>
<protein>
    <recommendedName>
        <fullName evidence="3">ATPase dynein-related AAA domain-containing protein</fullName>
    </recommendedName>
</protein>
<accession>A0AAP0GVQ2</accession>
<dbReference type="EMBL" id="JBCNJP010000020">
    <property type="protein sequence ID" value="KAK9060615.1"/>
    <property type="molecule type" value="Genomic_DNA"/>
</dbReference>
<evidence type="ECO:0000313" key="5">
    <source>
        <dbReference type="Proteomes" id="UP001408789"/>
    </source>
</evidence>
<dbReference type="GO" id="GO:0000055">
    <property type="term" value="P:ribosomal large subunit export from nucleus"/>
    <property type="evidence" value="ECO:0007669"/>
    <property type="project" value="TreeGrafter"/>
</dbReference>
<dbReference type="InterPro" id="IPR011704">
    <property type="entry name" value="ATPase_dyneun-rel_AAA"/>
</dbReference>
<keyword evidence="5" id="KW-1185">Reference proteome</keyword>
<evidence type="ECO:0000313" key="4">
    <source>
        <dbReference type="EMBL" id="KAK9060615.1"/>
    </source>
</evidence>
<name>A0AAP0GVQ2_9ASTR</name>
<evidence type="ECO:0000259" key="3">
    <source>
        <dbReference type="Pfam" id="PF07728"/>
    </source>
</evidence>
<keyword evidence="2" id="KW-0067">ATP-binding</keyword>
<evidence type="ECO:0000256" key="2">
    <source>
        <dbReference type="ARBA" id="ARBA00022840"/>
    </source>
</evidence>
<dbReference type="GO" id="GO:0000027">
    <property type="term" value="P:ribosomal large subunit assembly"/>
    <property type="evidence" value="ECO:0007669"/>
    <property type="project" value="TreeGrafter"/>
</dbReference>
<feature type="domain" description="ATPase dynein-related AAA" evidence="3">
    <location>
        <begin position="1"/>
        <end position="74"/>
    </location>
</feature>
<dbReference type="Pfam" id="PF07728">
    <property type="entry name" value="AAA_5"/>
    <property type="match status" value="1"/>
</dbReference>
<dbReference type="GO" id="GO:0005634">
    <property type="term" value="C:nucleus"/>
    <property type="evidence" value="ECO:0007669"/>
    <property type="project" value="TreeGrafter"/>
</dbReference>
<keyword evidence="1" id="KW-0547">Nucleotide-binding</keyword>
<dbReference type="PANTHER" id="PTHR48103:SF2">
    <property type="entry name" value="MIDASIN"/>
    <property type="match status" value="1"/>
</dbReference>
<dbReference type="SUPFAM" id="SSF52540">
    <property type="entry name" value="P-loop containing nucleoside triphosphate hydrolases"/>
    <property type="match status" value="1"/>
</dbReference>
<dbReference type="GO" id="GO:0005524">
    <property type="term" value="F:ATP binding"/>
    <property type="evidence" value="ECO:0007669"/>
    <property type="project" value="UniProtKB-KW"/>
</dbReference>
<proteinExistence type="predicted"/>